<dbReference type="Proteomes" id="UP000252884">
    <property type="component" value="Unassembled WGS sequence"/>
</dbReference>
<evidence type="ECO:0000259" key="3">
    <source>
        <dbReference type="Pfam" id="PF13458"/>
    </source>
</evidence>
<gene>
    <name evidence="4" type="ORF">DES41_1011072</name>
</gene>
<organism evidence="4 5">
    <name type="scientific">Pseudorhodoferax soli</name>
    <dbReference type="NCBI Taxonomy" id="545864"/>
    <lineage>
        <taxon>Bacteria</taxon>
        <taxon>Pseudomonadati</taxon>
        <taxon>Pseudomonadota</taxon>
        <taxon>Betaproteobacteria</taxon>
        <taxon>Burkholderiales</taxon>
        <taxon>Comamonadaceae</taxon>
    </lineage>
</organism>
<reference evidence="4 5" key="1">
    <citation type="submission" date="2018-07" db="EMBL/GenBank/DDBJ databases">
        <title>Genomic Encyclopedia of Type Strains, Phase IV (KMG-IV): sequencing the most valuable type-strain genomes for metagenomic binning, comparative biology and taxonomic classification.</title>
        <authorList>
            <person name="Goeker M."/>
        </authorList>
    </citation>
    <scope>NUCLEOTIDE SEQUENCE [LARGE SCALE GENOMIC DNA]</scope>
    <source>
        <strain evidence="4 5">DSM 21634</strain>
    </source>
</reference>
<dbReference type="AlphaFoldDB" id="A0A368YAU9"/>
<evidence type="ECO:0000313" key="4">
    <source>
        <dbReference type="EMBL" id="RCW76466.1"/>
    </source>
</evidence>
<dbReference type="RefSeq" id="WP_114466524.1">
    <property type="nucleotide sequence ID" value="NZ_QPJK01000001.1"/>
</dbReference>
<dbReference type="EMBL" id="QPJK01000001">
    <property type="protein sequence ID" value="RCW76466.1"/>
    <property type="molecule type" value="Genomic_DNA"/>
</dbReference>
<dbReference type="PANTHER" id="PTHR47235:SF1">
    <property type="entry name" value="BLR6548 PROTEIN"/>
    <property type="match status" value="1"/>
</dbReference>
<evidence type="ECO:0000256" key="1">
    <source>
        <dbReference type="ARBA" id="ARBA00010062"/>
    </source>
</evidence>
<dbReference type="InterPro" id="IPR028081">
    <property type="entry name" value="Leu-bd"/>
</dbReference>
<sequence length="405" mass="44496">MKKDGDRTGLSRRATLALGLATALPVRAQKSYGPGVSDTEIKIGNILPYSGPASSYGTMGKALQGYFNKVNEQGGVNGRKLKLFSLDDGYNPSKTVEQARKLVEQEEVLFIGAVLGTATNLAIQKYMNARKVPQLFVQSGASRWNDPKAFPWTMGFQTSYQVEAAIHARHILQHQPNARIGVLYQNDDLGKDYLKGFVDALGDKAKAMVVAQLSYEFSDPTIDSQLVQLRAAGVDTFFNVSTPKFAAMAIRRSAEMGWKPAHYLASVSASLQSVIKPAGIDNAQGVITATFMRDPSETAERDTPEVREFTAFMARYYPEGNPYETLNALAYSMGQLMEKVLQQAGEQLTRENVMRQAAALDLTLPMVRAGMRVKTGANDYAPLEQLQMLRLKGDTYERFGPVLPS</sequence>
<dbReference type="SUPFAM" id="SSF53822">
    <property type="entry name" value="Periplasmic binding protein-like I"/>
    <property type="match status" value="1"/>
</dbReference>
<keyword evidence="2" id="KW-0732">Signal</keyword>
<accession>A0A368YAU9</accession>
<comment type="caution">
    <text evidence="4">The sequence shown here is derived from an EMBL/GenBank/DDBJ whole genome shotgun (WGS) entry which is preliminary data.</text>
</comment>
<proteinExistence type="inferred from homology"/>
<evidence type="ECO:0000313" key="5">
    <source>
        <dbReference type="Proteomes" id="UP000252884"/>
    </source>
</evidence>
<dbReference type="InterPro" id="IPR028082">
    <property type="entry name" value="Peripla_BP_I"/>
</dbReference>
<dbReference type="Pfam" id="PF13458">
    <property type="entry name" value="Peripla_BP_6"/>
    <property type="match status" value="1"/>
</dbReference>
<name>A0A368YAU9_9BURK</name>
<evidence type="ECO:0000256" key="2">
    <source>
        <dbReference type="ARBA" id="ARBA00022729"/>
    </source>
</evidence>
<feature type="domain" description="Leucine-binding protein" evidence="3">
    <location>
        <begin position="40"/>
        <end position="376"/>
    </location>
</feature>
<keyword evidence="5" id="KW-1185">Reference proteome</keyword>
<dbReference type="OrthoDB" id="9777352at2"/>
<dbReference type="PANTHER" id="PTHR47235">
    <property type="entry name" value="BLR6548 PROTEIN"/>
    <property type="match status" value="1"/>
</dbReference>
<dbReference type="Gene3D" id="3.40.50.2300">
    <property type="match status" value="2"/>
</dbReference>
<dbReference type="CDD" id="cd06343">
    <property type="entry name" value="PBP1_ABC_ligand_binding-like"/>
    <property type="match status" value="1"/>
</dbReference>
<comment type="similarity">
    <text evidence="1">Belongs to the leucine-binding protein family.</text>
</comment>
<protein>
    <submittedName>
        <fullName evidence="4">ABC-type branched-subunit amino acid transport system substrate-binding protein</fullName>
    </submittedName>
</protein>